<accession>A0A077QYN5</accession>
<evidence type="ECO:0000256" key="7">
    <source>
        <dbReference type="SAM" id="Phobius"/>
    </source>
</evidence>
<feature type="region of interest" description="Disordered" evidence="6">
    <location>
        <begin position="1"/>
        <end position="43"/>
    </location>
</feature>
<sequence>MPVKTRSKQSKSTASSSSHLHPSSAATADKPCTPGPSSASSFTTSNLNASTHVPLKPSANVRAPAHVDNGWTWNPIKLIERKLFRAYWNIEATFVLSMLEAWEVFLVIMVFITLTLLLWYSAYHYFPRHAREVATRALYYLYGNSPPPTLANAVINNATSTIAEQPTNSAPTDGVLAKLIETSNQLWASLDAEKVKQANGVRNEQLIDTLIGNLNKVKQMIADTARKAEL</sequence>
<evidence type="ECO:0000256" key="3">
    <source>
        <dbReference type="ARBA" id="ARBA00022824"/>
    </source>
</evidence>
<proteinExistence type="predicted"/>
<dbReference type="AlphaFoldDB" id="A0A077QYN5"/>
<dbReference type="Pfam" id="PF11779">
    <property type="entry name" value="SPT_ssu-like"/>
    <property type="match status" value="1"/>
</dbReference>
<feature type="compositionally biased region" description="Low complexity" evidence="6">
    <location>
        <begin position="10"/>
        <end position="28"/>
    </location>
</feature>
<evidence type="ECO:0000256" key="2">
    <source>
        <dbReference type="ARBA" id="ARBA00022692"/>
    </source>
</evidence>
<evidence type="ECO:0000256" key="6">
    <source>
        <dbReference type="SAM" id="MobiDB-lite"/>
    </source>
</evidence>
<feature type="transmembrane region" description="Helical" evidence="7">
    <location>
        <begin position="104"/>
        <end position="126"/>
    </location>
</feature>
<dbReference type="GO" id="GO:0005789">
    <property type="term" value="C:endoplasmic reticulum membrane"/>
    <property type="evidence" value="ECO:0007669"/>
    <property type="project" value="UniProtKB-SubCell"/>
</dbReference>
<evidence type="ECO:0000313" key="8">
    <source>
        <dbReference type="EMBL" id="CDI51851.1"/>
    </source>
</evidence>
<comment type="subcellular location">
    <subcellularLocation>
        <location evidence="1">Endoplasmic reticulum membrane</location>
        <topology evidence="1">Multi-pass membrane protein</topology>
    </subcellularLocation>
</comment>
<organism evidence="8">
    <name type="scientific">Melanopsichium pennsylvanicum 4</name>
    <dbReference type="NCBI Taxonomy" id="1398559"/>
    <lineage>
        <taxon>Eukaryota</taxon>
        <taxon>Fungi</taxon>
        <taxon>Dikarya</taxon>
        <taxon>Basidiomycota</taxon>
        <taxon>Ustilaginomycotina</taxon>
        <taxon>Ustilaginomycetes</taxon>
        <taxon>Ustilaginales</taxon>
        <taxon>Ustilaginaceae</taxon>
        <taxon>Melanopsichium</taxon>
    </lineage>
</organism>
<protein>
    <submittedName>
        <fullName evidence="8">Uncharacterized protein</fullName>
    </submittedName>
</protein>
<keyword evidence="3" id="KW-0256">Endoplasmic reticulum</keyword>
<name>A0A077QYN5_9BASI</name>
<reference evidence="8" key="1">
    <citation type="journal article" date="2014" name="Genome Biol. Evol.">
        <title>Gene Loss Rather Than Gene Gain Is Associated with a Host Jump from Monocots to Dicots in the Smut Fungus Melanopsichium pennsylvanicum.</title>
        <authorList>
            <person name="Sharma R."/>
            <person name="Mishra B."/>
            <person name="Runge F."/>
            <person name="Thines M."/>
        </authorList>
    </citation>
    <scope>NUCLEOTIDE SEQUENCE</scope>
    <source>
        <strain evidence="8">4</strain>
    </source>
</reference>
<dbReference type="InterPro" id="IPR024512">
    <property type="entry name" value="Ser_palmitoyltrfase_ssu-like"/>
</dbReference>
<keyword evidence="2 7" id="KW-0812">Transmembrane</keyword>
<dbReference type="EMBL" id="HG529520">
    <property type="protein sequence ID" value="CDI51851.1"/>
    <property type="molecule type" value="Genomic_DNA"/>
</dbReference>
<keyword evidence="5 7" id="KW-0472">Membrane</keyword>
<evidence type="ECO:0000256" key="4">
    <source>
        <dbReference type="ARBA" id="ARBA00022989"/>
    </source>
</evidence>
<keyword evidence="4 7" id="KW-1133">Transmembrane helix</keyword>
<evidence type="ECO:0000256" key="1">
    <source>
        <dbReference type="ARBA" id="ARBA00004477"/>
    </source>
</evidence>
<evidence type="ECO:0000256" key="5">
    <source>
        <dbReference type="ARBA" id="ARBA00023136"/>
    </source>
</evidence>